<name>A0ACC2GBL9_DALPE</name>
<proteinExistence type="predicted"/>
<evidence type="ECO:0000313" key="2">
    <source>
        <dbReference type="Proteomes" id="UP001157502"/>
    </source>
</evidence>
<comment type="caution">
    <text evidence="1">The sequence shown here is derived from an EMBL/GenBank/DDBJ whole genome shotgun (WGS) entry which is preliminary data.</text>
</comment>
<reference evidence="1" key="1">
    <citation type="submission" date="2021-05" db="EMBL/GenBank/DDBJ databases">
        <authorList>
            <person name="Pan Q."/>
            <person name="Jouanno E."/>
            <person name="Zahm M."/>
            <person name="Klopp C."/>
            <person name="Cabau C."/>
            <person name="Louis A."/>
            <person name="Berthelot C."/>
            <person name="Parey E."/>
            <person name="Roest Crollius H."/>
            <person name="Montfort J."/>
            <person name="Robinson-Rechavi M."/>
            <person name="Bouchez O."/>
            <person name="Lampietro C."/>
            <person name="Lopez Roques C."/>
            <person name="Donnadieu C."/>
            <person name="Postlethwait J."/>
            <person name="Bobe J."/>
            <person name="Dillon D."/>
            <person name="Chandos A."/>
            <person name="von Hippel F."/>
            <person name="Guiguen Y."/>
        </authorList>
    </citation>
    <scope>NUCLEOTIDE SEQUENCE</scope>
    <source>
        <strain evidence="1">YG-Jan2019</strain>
    </source>
</reference>
<accession>A0ACC2GBL9</accession>
<dbReference type="EMBL" id="CM055742">
    <property type="protein sequence ID" value="KAJ8000942.1"/>
    <property type="molecule type" value="Genomic_DNA"/>
</dbReference>
<gene>
    <name evidence="1" type="ORF">DPEC_G00185610</name>
</gene>
<evidence type="ECO:0000313" key="1">
    <source>
        <dbReference type="EMBL" id="KAJ8000942.1"/>
    </source>
</evidence>
<dbReference type="Proteomes" id="UP001157502">
    <property type="component" value="Chromosome 15"/>
</dbReference>
<sequence length="157" mass="17305">MRERGERSARSASQLFIRASSASVPSDLPPSTISPRPQLTLSGATPVNRRGGGGDPIPGKACQVLLIYQYKGAFSPLNPFRSINDTKIDFIQIGRHLSPLSRVGCLQDSVSRRPRRPPALCNSHPETEMPDFMTRRGDEKERRPEQKINRADGAARA</sequence>
<protein>
    <submittedName>
        <fullName evidence="1">Uncharacterized protein</fullName>
    </submittedName>
</protein>
<keyword evidence="2" id="KW-1185">Reference proteome</keyword>
<organism evidence="1 2">
    <name type="scientific">Dallia pectoralis</name>
    <name type="common">Alaska blackfish</name>
    <dbReference type="NCBI Taxonomy" id="75939"/>
    <lineage>
        <taxon>Eukaryota</taxon>
        <taxon>Metazoa</taxon>
        <taxon>Chordata</taxon>
        <taxon>Craniata</taxon>
        <taxon>Vertebrata</taxon>
        <taxon>Euteleostomi</taxon>
        <taxon>Actinopterygii</taxon>
        <taxon>Neopterygii</taxon>
        <taxon>Teleostei</taxon>
        <taxon>Protacanthopterygii</taxon>
        <taxon>Esociformes</taxon>
        <taxon>Umbridae</taxon>
        <taxon>Dallia</taxon>
    </lineage>
</organism>